<dbReference type="Proteomes" id="UP000808337">
    <property type="component" value="Unassembled WGS sequence"/>
</dbReference>
<protein>
    <submittedName>
        <fullName evidence="1">N-acetylglutamate synthase</fullName>
    </submittedName>
</protein>
<organism evidence="1 2">
    <name type="scientific">Candidatus Opimibacter skivensis</name>
    <dbReference type="NCBI Taxonomy" id="2982028"/>
    <lineage>
        <taxon>Bacteria</taxon>
        <taxon>Pseudomonadati</taxon>
        <taxon>Bacteroidota</taxon>
        <taxon>Saprospiria</taxon>
        <taxon>Saprospirales</taxon>
        <taxon>Saprospiraceae</taxon>
        <taxon>Candidatus Opimibacter</taxon>
    </lineage>
</organism>
<comment type="caution">
    <text evidence="1">The sequence shown here is derived from an EMBL/GenBank/DDBJ whole genome shotgun (WGS) entry which is preliminary data.</text>
</comment>
<dbReference type="AlphaFoldDB" id="A0A9D7SW83"/>
<dbReference type="InterPro" id="IPR058595">
    <property type="entry name" value="Avidin-like"/>
</dbReference>
<sequence length="114" mass="13054">MNINYHKRKFAGVTNTPNGQVNGDTIFNYKQKDNLLTATYNGGRIEEGYILGRVHDDNSLDFVYHHIDDRGHLRSGHCISTPELLPDGRIRLYEKWEWTYGGEGTGESVVEEIK</sequence>
<dbReference type="Pfam" id="PF26421">
    <property type="entry name" value="Avidin_like"/>
    <property type="match status" value="1"/>
</dbReference>
<gene>
    <name evidence="1" type="ORF">IPP15_13620</name>
</gene>
<reference evidence="1 2" key="1">
    <citation type="submission" date="2020-10" db="EMBL/GenBank/DDBJ databases">
        <title>Connecting structure to function with the recovery of over 1000 high-quality activated sludge metagenome-assembled genomes encoding full-length rRNA genes using long-read sequencing.</title>
        <authorList>
            <person name="Singleton C.M."/>
            <person name="Petriglieri F."/>
            <person name="Kristensen J.M."/>
            <person name="Kirkegaard R.H."/>
            <person name="Michaelsen T.Y."/>
            <person name="Andersen M.H."/>
            <person name="Karst S.M."/>
            <person name="Dueholm M.S."/>
            <person name="Nielsen P.H."/>
            <person name="Albertsen M."/>
        </authorList>
    </citation>
    <scope>NUCLEOTIDE SEQUENCE [LARGE SCALE GENOMIC DNA]</scope>
    <source>
        <strain evidence="1">Ribe_18-Q3-R11-54_MAXAC.273</strain>
    </source>
</reference>
<accession>A0A9D7SW83</accession>
<evidence type="ECO:0000313" key="1">
    <source>
        <dbReference type="EMBL" id="MBK9983401.1"/>
    </source>
</evidence>
<name>A0A9D7SW83_9BACT</name>
<dbReference type="EMBL" id="JADKGY010000020">
    <property type="protein sequence ID" value="MBK9983401.1"/>
    <property type="molecule type" value="Genomic_DNA"/>
</dbReference>
<proteinExistence type="predicted"/>
<evidence type="ECO:0000313" key="2">
    <source>
        <dbReference type="Proteomes" id="UP000808337"/>
    </source>
</evidence>